<dbReference type="AlphaFoldDB" id="A0A2K1KGC3"/>
<gene>
    <name evidence="1" type="ORF">PHYPA_009184</name>
</gene>
<dbReference type="Gramene" id="Pp3c6_19220V3.1">
    <property type="protein sequence ID" value="PAC:32976570.CDS.1"/>
    <property type="gene ID" value="Pp3c6_19220"/>
</dbReference>
<accession>A0A2K1KGC3</accession>
<dbReference type="InParanoid" id="A0A2K1KGC3"/>
<organism evidence="1">
    <name type="scientific">Physcomitrium patens</name>
    <name type="common">Spreading-leaved earth moss</name>
    <name type="synonym">Physcomitrella patens</name>
    <dbReference type="NCBI Taxonomy" id="3218"/>
    <lineage>
        <taxon>Eukaryota</taxon>
        <taxon>Viridiplantae</taxon>
        <taxon>Streptophyta</taxon>
        <taxon>Embryophyta</taxon>
        <taxon>Bryophyta</taxon>
        <taxon>Bryophytina</taxon>
        <taxon>Bryopsida</taxon>
        <taxon>Funariidae</taxon>
        <taxon>Funariales</taxon>
        <taxon>Funariaceae</taxon>
        <taxon>Physcomitrium</taxon>
    </lineage>
</organism>
<dbReference type="EnsemblPlants" id="Pp3c6_19220V3.1">
    <property type="protein sequence ID" value="PAC:32976570.CDS.1"/>
    <property type="gene ID" value="Pp3c6_19220"/>
</dbReference>
<sequence length="95" mass="10753">MFSLIHTLINPAPPPAETRSGTVFNLTLEWGGVSNRRRTLWFQKSYSIRISVFGATFCRGLIWNATLFHSPPCTSSSSNSSRIVVFLSLSPHRRW</sequence>
<evidence type="ECO:0000313" key="1">
    <source>
        <dbReference type="EMBL" id="PNR52809.1"/>
    </source>
</evidence>
<evidence type="ECO:0000313" key="2">
    <source>
        <dbReference type="EnsemblPlants" id="PAC:32976570.CDS.1"/>
    </source>
</evidence>
<reference evidence="1 3" key="1">
    <citation type="journal article" date="2008" name="Science">
        <title>The Physcomitrella genome reveals evolutionary insights into the conquest of land by plants.</title>
        <authorList>
            <person name="Rensing S."/>
            <person name="Lang D."/>
            <person name="Zimmer A."/>
            <person name="Terry A."/>
            <person name="Salamov A."/>
            <person name="Shapiro H."/>
            <person name="Nishiyama T."/>
            <person name="Perroud P.-F."/>
            <person name="Lindquist E."/>
            <person name="Kamisugi Y."/>
            <person name="Tanahashi T."/>
            <person name="Sakakibara K."/>
            <person name="Fujita T."/>
            <person name="Oishi K."/>
            <person name="Shin-I T."/>
            <person name="Kuroki Y."/>
            <person name="Toyoda A."/>
            <person name="Suzuki Y."/>
            <person name="Hashimoto A."/>
            <person name="Yamaguchi K."/>
            <person name="Sugano A."/>
            <person name="Kohara Y."/>
            <person name="Fujiyama A."/>
            <person name="Anterola A."/>
            <person name="Aoki S."/>
            <person name="Ashton N."/>
            <person name="Barbazuk W.B."/>
            <person name="Barker E."/>
            <person name="Bennetzen J."/>
            <person name="Bezanilla M."/>
            <person name="Blankenship R."/>
            <person name="Cho S.H."/>
            <person name="Dutcher S."/>
            <person name="Estelle M."/>
            <person name="Fawcett J.A."/>
            <person name="Gundlach H."/>
            <person name="Hanada K."/>
            <person name="Heyl A."/>
            <person name="Hicks K.A."/>
            <person name="Hugh J."/>
            <person name="Lohr M."/>
            <person name="Mayer K."/>
            <person name="Melkozernov A."/>
            <person name="Murata T."/>
            <person name="Nelson D."/>
            <person name="Pils B."/>
            <person name="Prigge M."/>
            <person name="Reiss B."/>
            <person name="Renner T."/>
            <person name="Rombauts S."/>
            <person name="Rushton P."/>
            <person name="Sanderfoot A."/>
            <person name="Schween G."/>
            <person name="Shiu S.-H."/>
            <person name="Stueber K."/>
            <person name="Theodoulou F.L."/>
            <person name="Tu H."/>
            <person name="Van de Peer Y."/>
            <person name="Verrier P.J."/>
            <person name="Waters E."/>
            <person name="Wood A."/>
            <person name="Yang L."/>
            <person name="Cove D."/>
            <person name="Cuming A."/>
            <person name="Hasebe M."/>
            <person name="Lucas S."/>
            <person name="Mishler D.B."/>
            <person name="Reski R."/>
            <person name="Grigoriev I."/>
            <person name="Quatrano R.S."/>
            <person name="Boore J.L."/>
        </authorList>
    </citation>
    <scope>NUCLEOTIDE SEQUENCE [LARGE SCALE GENOMIC DNA]</scope>
    <source>
        <strain evidence="2 3">cv. Gransden 2004</strain>
    </source>
</reference>
<protein>
    <submittedName>
        <fullName evidence="1 2">Uncharacterized protein</fullName>
    </submittedName>
</protein>
<dbReference type="EMBL" id="ABEU02000006">
    <property type="protein sequence ID" value="PNR52809.1"/>
    <property type="molecule type" value="Genomic_DNA"/>
</dbReference>
<name>A0A2K1KGC3_PHYPA</name>
<proteinExistence type="predicted"/>
<keyword evidence="3" id="KW-1185">Reference proteome</keyword>
<reference evidence="2" key="3">
    <citation type="submission" date="2020-12" db="UniProtKB">
        <authorList>
            <consortium name="EnsemblPlants"/>
        </authorList>
    </citation>
    <scope>IDENTIFICATION</scope>
</reference>
<evidence type="ECO:0000313" key="3">
    <source>
        <dbReference type="Proteomes" id="UP000006727"/>
    </source>
</evidence>
<reference evidence="1 3" key="2">
    <citation type="journal article" date="2018" name="Plant J.">
        <title>The Physcomitrella patens chromosome-scale assembly reveals moss genome structure and evolution.</title>
        <authorList>
            <person name="Lang D."/>
            <person name="Ullrich K.K."/>
            <person name="Murat F."/>
            <person name="Fuchs J."/>
            <person name="Jenkins J."/>
            <person name="Haas F.B."/>
            <person name="Piednoel M."/>
            <person name="Gundlach H."/>
            <person name="Van Bel M."/>
            <person name="Meyberg R."/>
            <person name="Vives C."/>
            <person name="Morata J."/>
            <person name="Symeonidi A."/>
            <person name="Hiss M."/>
            <person name="Muchero W."/>
            <person name="Kamisugi Y."/>
            <person name="Saleh O."/>
            <person name="Blanc G."/>
            <person name="Decker E.L."/>
            <person name="van Gessel N."/>
            <person name="Grimwood J."/>
            <person name="Hayes R.D."/>
            <person name="Graham S.W."/>
            <person name="Gunter L.E."/>
            <person name="McDaniel S.F."/>
            <person name="Hoernstein S.N.W."/>
            <person name="Larsson A."/>
            <person name="Li F.W."/>
            <person name="Perroud P.F."/>
            <person name="Phillips J."/>
            <person name="Ranjan P."/>
            <person name="Rokshar D.S."/>
            <person name="Rothfels C.J."/>
            <person name="Schneider L."/>
            <person name="Shu S."/>
            <person name="Stevenson D.W."/>
            <person name="Thummler F."/>
            <person name="Tillich M."/>
            <person name="Villarreal Aguilar J.C."/>
            <person name="Widiez T."/>
            <person name="Wong G.K."/>
            <person name="Wymore A."/>
            <person name="Zhang Y."/>
            <person name="Zimmer A.D."/>
            <person name="Quatrano R.S."/>
            <person name="Mayer K.F.X."/>
            <person name="Goodstein D."/>
            <person name="Casacuberta J.M."/>
            <person name="Vandepoele K."/>
            <person name="Reski R."/>
            <person name="Cuming A.C."/>
            <person name="Tuskan G.A."/>
            <person name="Maumus F."/>
            <person name="Salse J."/>
            <person name="Schmutz J."/>
            <person name="Rensing S.A."/>
        </authorList>
    </citation>
    <scope>NUCLEOTIDE SEQUENCE [LARGE SCALE GENOMIC DNA]</scope>
    <source>
        <strain evidence="2 3">cv. Gransden 2004</strain>
    </source>
</reference>
<dbReference type="Proteomes" id="UP000006727">
    <property type="component" value="Chromosome 6"/>
</dbReference>